<evidence type="ECO:0000256" key="1">
    <source>
        <dbReference type="SAM" id="Coils"/>
    </source>
</evidence>
<accession>A0A5J4PFJ5</accession>
<dbReference type="EMBL" id="SNRY01008614">
    <property type="protein sequence ID" value="KAA6308235.1"/>
    <property type="molecule type" value="Genomic_DNA"/>
</dbReference>
<name>A0A5J4PFJ5_9ZZZZ</name>
<dbReference type="InterPro" id="IPR005139">
    <property type="entry name" value="PCRF"/>
</dbReference>
<protein>
    <submittedName>
        <fullName evidence="3">Peptide chain release factor 1</fullName>
    </submittedName>
</protein>
<feature type="domain" description="Peptide chain release factor" evidence="2">
    <location>
        <begin position="14"/>
        <end position="103"/>
    </location>
</feature>
<feature type="coiled-coil region" evidence="1">
    <location>
        <begin position="46"/>
        <end position="73"/>
    </location>
</feature>
<dbReference type="Pfam" id="PF03462">
    <property type="entry name" value="PCRF"/>
    <property type="match status" value="1"/>
</dbReference>
<dbReference type="GO" id="GO:0006415">
    <property type="term" value="P:translational termination"/>
    <property type="evidence" value="ECO:0007669"/>
    <property type="project" value="InterPro"/>
</dbReference>
<comment type="caution">
    <text evidence="3">The sequence shown here is derived from an EMBL/GenBank/DDBJ whole genome shotgun (WGS) entry which is preliminary data.</text>
</comment>
<dbReference type="SUPFAM" id="SSF75620">
    <property type="entry name" value="Release factor"/>
    <property type="match status" value="1"/>
</dbReference>
<organism evidence="3">
    <name type="scientific">termite gut metagenome</name>
    <dbReference type="NCBI Taxonomy" id="433724"/>
    <lineage>
        <taxon>unclassified sequences</taxon>
        <taxon>metagenomes</taxon>
        <taxon>organismal metagenomes</taxon>
    </lineage>
</organism>
<evidence type="ECO:0000259" key="2">
    <source>
        <dbReference type="Pfam" id="PF03462"/>
    </source>
</evidence>
<keyword evidence="1" id="KW-0175">Coiled coil</keyword>
<dbReference type="Gene3D" id="6.10.140.1950">
    <property type="match status" value="1"/>
</dbReference>
<dbReference type="AlphaFoldDB" id="A0A5J4PFJ5"/>
<proteinExistence type="predicted"/>
<evidence type="ECO:0000313" key="3">
    <source>
        <dbReference type="EMBL" id="KAA6308235.1"/>
    </source>
</evidence>
<sequence length="116" mass="13591">MPENTILRKLDDLVARFEEISFLVTDPAVIVDQKRFVKLAKEYKDLDDIMKARKEYLQVLTNMEEEKEILSNEQDPEMRAMAREEIDSGQKRLLVLDEEIKLLEISITSPAYSSER</sequence>
<dbReference type="InterPro" id="IPR045853">
    <property type="entry name" value="Pep_chain_release_fac_I_sf"/>
</dbReference>
<reference evidence="3" key="1">
    <citation type="submission" date="2019-03" db="EMBL/GenBank/DDBJ databases">
        <title>Single cell metagenomics reveals metabolic interactions within the superorganism composed of flagellate Streblomastix strix and complex community of Bacteroidetes bacteria on its surface.</title>
        <authorList>
            <person name="Treitli S.C."/>
            <person name="Kolisko M."/>
            <person name="Husnik F."/>
            <person name="Keeling P."/>
            <person name="Hampl V."/>
        </authorList>
    </citation>
    <scope>NUCLEOTIDE SEQUENCE</scope>
    <source>
        <strain evidence="3">STM</strain>
    </source>
</reference>
<gene>
    <name evidence="3" type="ORF">EZS27_040086</name>
</gene>